<evidence type="ECO:0000313" key="6">
    <source>
        <dbReference type="Proteomes" id="UP001283361"/>
    </source>
</evidence>
<feature type="region of interest" description="Disordered" evidence="4">
    <location>
        <begin position="762"/>
        <end position="908"/>
    </location>
</feature>
<evidence type="ECO:0000256" key="3">
    <source>
        <dbReference type="PROSITE-ProRule" id="PRU00023"/>
    </source>
</evidence>
<feature type="compositionally biased region" description="Polar residues" evidence="4">
    <location>
        <begin position="1295"/>
        <end position="1312"/>
    </location>
</feature>
<feature type="region of interest" description="Disordered" evidence="4">
    <location>
        <begin position="316"/>
        <end position="394"/>
    </location>
</feature>
<feature type="region of interest" description="Disordered" evidence="4">
    <location>
        <begin position="1578"/>
        <end position="1649"/>
    </location>
</feature>
<gene>
    <name evidence="5" type="ORF">RRG08_038974</name>
</gene>
<dbReference type="PROSITE" id="PS50088">
    <property type="entry name" value="ANK_REPEAT"/>
    <property type="match status" value="5"/>
</dbReference>
<feature type="repeat" description="ANK" evidence="3">
    <location>
        <begin position="101"/>
        <end position="133"/>
    </location>
</feature>
<dbReference type="PANTHER" id="PTHR24173">
    <property type="entry name" value="ANKYRIN REPEAT CONTAINING"/>
    <property type="match status" value="1"/>
</dbReference>
<feature type="compositionally biased region" description="Polar residues" evidence="4">
    <location>
        <begin position="1604"/>
        <end position="1617"/>
    </location>
</feature>
<feature type="region of interest" description="Disordered" evidence="4">
    <location>
        <begin position="950"/>
        <end position="1035"/>
    </location>
</feature>
<dbReference type="PANTHER" id="PTHR24173:SF74">
    <property type="entry name" value="ANKYRIN REPEAT DOMAIN-CONTAINING PROTEIN 16"/>
    <property type="match status" value="1"/>
</dbReference>
<feature type="compositionally biased region" description="Low complexity" evidence="4">
    <location>
        <begin position="1526"/>
        <end position="1563"/>
    </location>
</feature>
<feature type="compositionally biased region" description="Low complexity" evidence="4">
    <location>
        <begin position="1116"/>
        <end position="1129"/>
    </location>
</feature>
<dbReference type="Gene3D" id="1.25.40.20">
    <property type="entry name" value="Ankyrin repeat-containing domain"/>
    <property type="match status" value="3"/>
</dbReference>
<organism evidence="5 6">
    <name type="scientific">Elysia crispata</name>
    <name type="common">lettuce slug</name>
    <dbReference type="NCBI Taxonomy" id="231223"/>
    <lineage>
        <taxon>Eukaryota</taxon>
        <taxon>Metazoa</taxon>
        <taxon>Spiralia</taxon>
        <taxon>Lophotrochozoa</taxon>
        <taxon>Mollusca</taxon>
        <taxon>Gastropoda</taxon>
        <taxon>Heterobranchia</taxon>
        <taxon>Euthyneura</taxon>
        <taxon>Panpulmonata</taxon>
        <taxon>Sacoglossa</taxon>
        <taxon>Placobranchoidea</taxon>
        <taxon>Plakobranchidae</taxon>
        <taxon>Elysia</taxon>
    </lineage>
</organism>
<dbReference type="PROSITE" id="PS50297">
    <property type="entry name" value="ANK_REP_REGION"/>
    <property type="match status" value="5"/>
</dbReference>
<feature type="compositionally biased region" description="Low complexity" evidence="4">
    <location>
        <begin position="363"/>
        <end position="372"/>
    </location>
</feature>
<feature type="region of interest" description="Disordered" evidence="4">
    <location>
        <begin position="1150"/>
        <end position="1312"/>
    </location>
</feature>
<keyword evidence="1" id="KW-0677">Repeat</keyword>
<feature type="compositionally biased region" description="Acidic residues" evidence="4">
    <location>
        <begin position="530"/>
        <end position="549"/>
    </location>
</feature>
<evidence type="ECO:0000313" key="5">
    <source>
        <dbReference type="EMBL" id="KAK3734950.1"/>
    </source>
</evidence>
<dbReference type="Pfam" id="PF12796">
    <property type="entry name" value="Ank_2"/>
    <property type="match status" value="2"/>
</dbReference>
<feature type="compositionally biased region" description="Polar residues" evidence="4">
    <location>
        <begin position="880"/>
        <end position="908"/>
    </location>
</feature>
<feature type="compositionally biased region" description="Polar residues" evidence="4">
    <location>
        <begin position="671"/>
        <end position="695"/>
    </location>
</feature>
<feature type="compositionally biased region" description="Polar residues" evidence="4">
    <location>
        <begin position="847"/>
        <end position="864"/>
    </location>
</feature>
<feature type="compositionally biased region" description="Low complexity" evidence="4">
    <location>
        <begin position="734"/>
        <end position="748"/>
    </location>
</feature>
<feature type="compositionally biased region" description="Polar residues" evidence="4">
    <location>
        <begin position="977"/>
        <end position="992"/>
    </location>
</feature>
<dbReference type="PRINTS" id="PR01415">
    <property type="entry name" value="ANKYRIN"/>
</dbReference>
<dbReference type="EMBL" id="JAWDGP010006834">
    <property type="protein sequence ID" value="KAK3734950.1"/>
    <property type="molecule type" value="Genomic_DNA"/>
</dbReference>
<keyword evidence="2 3" id="KW-0040">ANK repeat</keyword>
<feature type="compositionally biased region" description="Basic and acidic residues" evidence="4">
    <location>
        <begin position="1270"/>
        <end position="1290"/>
    </location>
</feature>
<feature type="repeat" description="ANK" evidence="3">
    <location>
        <begin position="233"/>
        <end position="265"/>
    </location>
</feature>
<name>A0AAE0Y7C3_9GAST</name>
<dbReference type="Proteomes" id="UP001283361">
    <property type="component" value="Unassembled WGS sequence"/>
</dbReference>
<feature type="repeat" description="ANK" evidence="3">
    <location>
        <begin position="68"/>
        <end position="100"/>
    </location>
</feature>
<feature type="region of interest" description="Disordered" evidence="4">
    <location>
        <begin position="654"/>
        <end position="748"/>
    </location>
</feature>
<protein>
    <recommendedName>
        <fullName evidence="7">Notch</fullName>
    </recommendedName>
</protein>
<feature type="region of interest" description="Disordered" evidence="4">
    <location>
        <begin position="1072"/>
        <end position="1096"/>
    </location>
</feature>
<feature type="region of interest" description="Disordered" evidence="4">
    <location>
        <begin position="526"/>
        <end position="568"/>
    </location>
</feature>
<feature type="compositionally biased region" description="Polar residues" evidence="4">
    <location>
        <begin position="778"/>
        <end position="789"/>
    </location>
</feature>
<feature type="region of interest" description="Disordered" evidence="4">
    <location>
        <begin position="1"/>
        <end position="35"/>
    </location>
</feature>
<feature type="compositionally biased region" description="Low complexity" evidence="4">
    <location>
        <begin position="1578"/>
        <end position="1598"/>
    </location>
</feature>
<dbReference type="SMART" id="SM00248">
    <property type="entry name" value="ANK"/>
    <property type="match status" value="7"/>
</dbReference>
<reference evidence="5" key="1">
    <citation type="journal article" date="2023" name="G3 (Bethesda)">
        <title>A reference genome for the long-term kleptoplast-retaining sea slug Elysia crispata morphotype clarki.</title>
        <authorList>
            <person name="Eastman K.E."/>
            <person name="Pendleton A.L."/>
            <person name="Shaikh M.A."/>
            <person name="Suttiyut T."/>
            <person name="Ogas R."/>
            <person name="Tomko P."/>
            <person name="Gavelis G."/>
            <person name="Widhalm J.R."/>
            <person name="Wisecaver J.H."/>
        </authorList>
    </citation>
    <scope>NUCLEOTIDE SEQUENCE</scope>
    <source>
        <strain evidence="5">ECLA1</strain>
    </source>
</reference>
<feature type="compositionally biased region" description="Polar residues" evidence="4">
    <location>
        <begin position="380"/>
        <end position="394"/>
    </location>
</feature>
<sequence length="1735" mass="190942">METNGYDPAEDDLKRAVPQMQAGSPGPPNAQPRAPTLEDDLLVAASRGQLELLRELLAAGATLKPDKDGRTALHYAAQEGHADTCIFLLARGCSLDSQDMMGYSPLLRAASQGARDVVQVLLEAGCSVNIQDEHGNAAIHETCWNGFSKTAEMLVHHNCDVFLTNKAGFTALHLAAQNGHNESSRVLLYAGCNPDMKNNYGDTALHTAARYGHAGVARILISARCKLSEQNKNGDSALHIAAALKRRKIAKILVESGTDVELINKQNETAMDVAKRKEHPEVMLIISTYAKPRPQQQHSHTHHPAVTFKEEIETVDGPVGCADDQPSLKQEPLTSTRPEKEKKAGFFFSFKRKKKDKNKEKSSPSPSTPSSPGHKKIGSGSLTPGAETSANTVAQVGQEDMKQKNTAVHGFFSRYVPRDGVQFYRDLAGNIKQGPIGYAPVCQCGPSLRHFESTLTSTKDSLHQRIDVSHHILSRRIDDIDMRTRPLHHPDTGRRGGYATDTILHQRTHRENHQSHSYHNQRMHCSFVGADDDDDDDDDDDFSGDEEYGYENSLDMGIGSRDSRDVMRNGDMPKDLEHWLTDKLASYGHCLNHHHDDSALPPRNLFTDFPHSALGIGRLVRSRSDETLSASDYSGKFRKRDFYASRQAAMQQIRGWELPSSNNKPGRKTRVVSNKHNSTENNESNRTAVNATNSTNHKKVITQAQVHNQIETERSRPQSQAHSRSGNTCGSGMLSPSTNSTTSPGTLTSSAQWINDVVSSPVVSHSLQEHQHQHQRQTISNTGQLSSGSDRSRGPQIELNCKEAKQHEAIQQHHSMSNPPYPQPPRYEHQSHQSTWDLNFSHRPPGQSDQSYSNQQLAQGSLQHHNSRNRGPPVIEKSPSKQVIFSSAVHQRTKQQQPEQSIHSNDNEIYTGPLVGLTRHQDKYGVRYNRSRALSSDALMDDNYENVDAISQHPDIQRSRSMDNTLENGKPMPYSPGCSTNSGKRPASNTMLTPRRLNSPRNSNREAQSLSPAPRATTRYRLPETSSNEVAISPNLQWQQDQRVNLPGSSVPTPLLPSYKQGLRTTENLRQANSSTAVSSSHNSGSPVHSNQFQGKGRLYVSSVDFDKKDRNHVYSGQSQHQLSLHTSSAPERSDSEHAPLQECLQHNNNLLSPHLPSMATSRGGKEDSTCSSNHDSGYGRDRSGPERPFGGGTDTSVGTPSSSFSMERSNTPSMAGSPYASQRGNSTPQTFNSTLHSRMSHTGYVSGRGRTYSPFSSGPDGSFRSSSSESHRPGDNSNRRDSAHDRFNAERGFSSPSNDSALSGNSMGIDNLNQKNLAPKYANEPMSDFSCDGEQFKNPASLKHCSSGNQSLEPSFYRASGPLTNLPYNAEIPSRGSSMLMNLNAPKTIASRSGPPPPPKPNLRKLFNDSQNNYVQNSSTPSNKTTALAHCNDHSPSRTYQPYSINNNAYHNQSRLELHAPVHSGHMTQSTVQAHVQGWYQKVVLEAADRLRQSESYSSSTPSNRTNAKEPYFTGSASNESPRQAAASASSTCNNSSRSSNLFHGYSSSSPSPSPQGPKSASNIIGKTVFPVQASTQHNYNQQQQQSSYSQIPNNSSMYYKSVNDNKSYINSSPYSRSPHVQFPAPAMTNPSSNNSARSFPSSHYQSEASNLQYQLQKPANSTISYHMVENMECLNAEDTYSKIQPHSYHASSHSNNSSDFDPYCNNLCTKPAYGLARVVGGNPQYDPIHGSDV</sequence>
<dbReference type="InterPro" id="IPR036770">
    <property type="entry name" value="Ankyrin_rpt-contain_sf"/>
</dbReference>
<comment type="caution">
    <text evidence="5">The sequence shown here is derived from an EMBL/GenBank/DDBJ whole genome shotgun (WGS) entry which is preliminary data.</text>
</comment>
<feature type="region of interest" description="Disordered" evidence="4">
    <location>
        <begin position="1114"/>
        <end position="1138"/>
    </location>
</feature>
<feature type="repeat" description="ANK" evidence="3">
    <location>
        <begin position="200"/>
        <end position="232"/>
    </location>
</feature>
<proteinExistence type="predicted"/>
<dbReference type="InterPro" id="IPR002110">
    <property type="entry name" value="Ankyrin_rpt"/>
</dbReference>
<accession>A0AAE0Y7C3</accession>
<feature type="compositionally biased region" description="Low complexity" evidence="4">
    <location>
        <begin position="1254"/>
        <end position="1269"/>
    </location>
</feature>
<evidence type="ECO:0008006" key="7">
    <source>
        <dbReference type="Google" id="ProtNLM"/>
    </source>
</evidence>
<feature type="compositionally biased region" description="Low complexity" evidence="4">
    <location>
        <begin position="1631"/>
        <end position="1644"/>
    </location>
</feature>
<dbReference type="Pfam" id="PF00023">
    <property type="entry name" value="Ank"/>
    <property type="match status" value="1"/>
</dbReference>
<feature type="region of interest" description="Disordered" evidence="4">
    <location>
        <begin position="1495"/>
        <end position="1564"/>
    </location>
</feature>
<feature type="compositionally biased region" description="Polar residues" evidence="4">
    <location>
        <begin position="1495"/>
        <end position="1507"/>
    </location>
</feature>
<feature type="compositionally biased region" description="Polar residues" evidence="4">
    <location>
        <begin position="717"/>
        <end position="730"/>
    </location>
</feature>
<feature type="repeat" description="ANK" evidence="3">
    <location>
        <begin position="167"/>
        <end position="199"/>
    </location>
</feature>
<feature type="compositionally biased region" description="Low complexity" evidence="4">
    <location>
        <begin position="1074"/>
        <end position="1091"/>
    </location>
</feature>
<evidence type="ECO:0000256" key="1">
    <source>
        <dbReference type="ARBA" id="ARBA00022737"/>
    </source>
</evidence>
<feature type="compositionally biased region" description="Polar residues" evidence="4">
    <location>
        <begin position="1024"/>
        <end position="1035"/>
    </location>
</feature>
<feature type="compositionally biased region" description="Polar residues" evidence="4">
    <location>
        <begin position="1195"/>
        <end position="1238"/>
    </location>
</feature>
<evidence type="ECO:0000256" key="4">
    <source>
        <dbReference type="SAM" id="MobiDB-lite"/>
    </source>
</evidence>
<keyword evidence="6" id="KW-1185">Reference proteome</keyword>
<dbReference type="SUPFAM" id="SSF48403">
    <property type="entry name" value="Ankyrin repeat"/>
    <property type="match status" value="1"/>
</dbReference>
<evidence type="ECO:0000256" key="2">
    <source>
        <dbReference type="ARBA" id="ARBA00023043"/>
    </source>
</evidence>
<feature type="compositionally biased region" description="Basic and acidic residues" evidence="4">
    <location>
        <begin position="800"/>
        <end position="811"/>
    </location>
</feature>